<sequence length="159" mass="17854">MPLVYGRGQILGAVVPIRFTLLMIPSLLQALRVGENHRHGTSYRELQKGSRKKCAPYPEERRALKRNVAQSSHLAFALNSHSMDLNTHDEISTTTTITTVAICFCRGYLPGVQEQRRTLRGGYVSREKEVGWRWVLRGGETQKGSHKLVIRAATAITAR</sequence>
<organism evidence="1 2">
    <name type="scientific">Podospora australis</name>
    <dbReference type="NCBI Taxonomy" id="1536484"/>
    <lineage>
        <taxon>Eukaryota</taxon>
        <taxon>Fungi</taxon>
        <taxon>Dikarya</taxon>
        <taxon>Ascomycota</taxon>
        <taxon>Pezizomycotina</taxon>
        <taxon>Sordariomycetes</taxon>
        <taxon>Sordariomycetidae</taxon>
        <taxon>Sordariales</taxon>
        <taxon>Podosporaceae</taxon>
        <taxon>Podospora</taxon>
    </lineage>
</organism>
<protein>
    <submittedName>
        <fullName evidence="1">Uncharacterized protein</fullName>
    </submittedName>
</protein>
<dbReference type="EMBL" id="MU864387">
    <property type="protein sequence ID" value="KAK4188551.1"/>
    <property type="molecule type" value="Genomic_DNA"/>
</dbReference>
<evidence type="ECO:0000313" key="1">
    <source>
        <dbReference type="EMBL" id="KAK4188551.1"/>
    </source>
</evidence>
<dbReference type="Proteomes" id="UP001302126">
    <property type="component" value="Unassembled WGS sequence"/>
</dbReference>
<proteinExistence type="predicted"/>
<name>A0AAN6WW01_9PEZI</name>
<dbReference type="AlphaFoldDB" id="A0AAN6WW01"/>
<comment type="caution">
    <text evidence="1">The sequence shown here is derived from an EMBL/GenBank/DDBJ whole genome shotgun (WGS) entry which is preliminary data.</text>
</comment>
<reference evidence="1" key="1">
    <citation type="journal article" date="2023" name="Mol. Phylogenet. Evol.">
        <title>Genome-scale phylogeny and comparative genomics of the fungal order Sordariales.</title>
        <authorList>
            <person name="Hensen N."/>
            <person name="Bonometti L."/>
            <person name="Westerberg I."/>
            <person name="Brannstrom I.O."/>
            <person name="Guillou S."/>
            <person name="Cros-Aarteil S."/>
            <person name="Calhoun S."/>
            <person name="Haridas S."/>
            <person name="Kuo A."/>
            <person name="Mondo S."/>
            <person name="Pangilinan J."/>
            <person name="Riley R."/>
            <person name="LaButti K."/>
            <person name="Andreopoulos B."/>
            <person name="Lipzen A."/>
            <person name="Chen C."/>
            <person name="Yan M."/>
            <person name="Daum C."/>
            <person name="Ng V."/>
            <person name="Clum A."/>
            <person name="Steindorff A."/>
            <person name="Ohm R.A."/>
            <person name="Martin F."/>
            <person name="Silar P."/>
            <person name="Natvig D.O."/>
            <person name="Lalanne C."/>
            <person name="Gautier V."/>
            <person name="Ament-Velasquez S.L."/>
            <person name="Kruys A."/>
            <person name="Hutchinson M.I."/>
            <person name="Powell A.J."/>
            <person name="Barry K."/>
            <person name="Miller A.N."/>
            <person name="Grigoriev I.V."/>
            <person name="Debuchy R."/>
            <person name="Gladieux P."/>
            <person name="Hiltunen Thoren M."/>
            <person name="Johannesson H."/>
        </authorList>
    </citation>
    <scope>NUCLEOTIDE SEQUENCE</scope>
    <source>
        <strain evidence="1">PSN309</strain>
    </source>
</reference>
<accession>A0AAN6WW01</accession>
<evidence type="ECO:0000313" key="2">
    <source>
        <dbReference type="Proteomes" id="UP001302126"/>
    </source>
</evidence>
<gene>
    <name evidence="1" type="ORF">QBC35DRAFT_496191</name>
</gene>
<keyword evidence="2" id="KW-1185">Reference proteome</keyword>
<reference evidence="1" key="2">
    <citation type="submission" date="2023-05" db="EMBL/GenBank/DDBJ databases">
        <authorList>
            <consortium name="Lawrence Berkeley National Laboratory"/>
            <person name="Steindorff A."/>
            <person name="Hensen N."/>
            <person name="Bonometti L."/>
            <person name="Westerberg I."/>
            <person name="Brannstrom I.O."/>
            <person name="Guillou S."/>
            <person name="Cros-Aarteil S."/>
            <person name="Calhoun S."/>
            <person name="Haridas S."/>
            <person name="Kuo A."/>
            <person name="Mondo S."/>
            <person name="Pangilinan J."/>
            <person name="Riley R."/>
            <person name="Labutti K."/>
            <person name="Andreopoulos B."/>
            <person name="Lipzen A."/>
            <person name="Chen C."/>
            <person name="Yanf M."/>
            <person name="Daum C."/>
            <person name="Ng V."/>
            <person name="Clum A."/>
            <person name="Ohm R."/>
            <person name="Martin F."/>
            <person name="Silar P."/>
            <person name="Natvig D."/>
            <person name="Lalanne C."/>
            <person name="Gautier V."/>
            <person name="Ament-Velasquez S.L."/>
            <person name="Kruys A."/>
            <person name="Hutchinson M.I."/>
            <person name="Powell A.J."/>
            <person name="Barry K."/>
            <person name="Miller A.N."/>
            <person name="Grigoriev I.V."/>
            <person name="Debuchy R."/>
            <person name="Gladieux P."/>
            <person name="Thoren M.H."/>
            <person name="Johannesson H."/>
        </authorList>
    </citation>
    <scope>NUCLEOTIDE SEQUENCE</scope>
    <source>
        <strain evidence="1">PSN309</strain>
    </source>
</reference>